<protein>
    <submittedName>
        <fullName evidence="1">Uncharacterized protein</fullName>
    </submittedName>
</protein>
<sequence>MSPPPSPRLLISGILWVGSPWQWHQAAEPTALNCSRATRTPGSESPGPAPRRYLIPTYSTLEDALQRHSPSRSAGSRHCALLRTLIKRNSAALSPGPVYAINFPEIHLQLDPRTRRVARCPTPPVIPRDSGEGSVKFKSPMAWTIGTCTYKVPEGTSNWPQ</sequence>
<dbReference type="AlphaFoldDB" id="A0A2T4C3B3"/>
<gene>
    <name evidence="1" type="ORF">M440DRAFT_313093</name>
</gene>
<evidence type="ECO:0000313" key="1">
    <source>
        <dbReference type="EMBL" id="PTB76059.1"/>
    </source>
</evidence>
<accession>A0A2T4C3B3</accession>
<organism evidence="1 2">
    <name type="scientific">Trichoderma longibrachiatum ATCC 18648</name>
    <dbReference type="NCBI Taxonomy" id="983965"/>
    <lineage>
        <taxon>Eukaryota</taxon>
        <taxon>Fungi</taxon>
        <taxon>Dikarya</taxon>
        <taxon>Ascomycota</taxon>
        <taxon>Pezizomycotina</taxon>
        <taxon>Sordariomycetes</taxon>
        <taxon>Hypocreomycetidae</taxon>
        <taxon>Hypocreales</taxon>
        <taxon>Hypocreaceae</taxon>
        <taxon>Trichoderma</taxon>
    </lineage>
</organism>
<dbReference type="EMBL" id="KZ679132">
    <property type="protein sequence ID" value="PTB76059.1"/>
    <property type="molecule type" value="Genomic_DNA"/>
</dbReference>
<name>A0A2T4C3B3_TRILO</name>
<reference evidence="1 2" key="1">
    <citation type="submission" date="2016-07" db="EMBL/GenBank/DDBJ databases">
        <title>Multiple horizontal gene transfer events from other fungi enriched the ability of initially mycotrophic Trichoderma (Ascomycota) to feed on dead plant biomass.</title>
        <authorList>
            <consortium name="DOE Joint Genome Institute"/>
            <person name="Aerts A."/>
            <person name="Atanasova L."/>
            <person name="Chenthamara K."/>
            <person name="Zhang J."/>
            <person name="Grujic M."/>
            <person name="Henrissat B."/>
            <person name="Kuo A."/>
            <person name="Salamov A."/>
            <person name="Lipzen A."/>
            <person name="Labutti K."/>
            <person name="Barry K."/>
            <person name="Miao Y."/>
            <person name="Rahimi M.J."/>
            <person name="Shen Q."/>
            <person name="Grigoriev I.V."/>
            <person name="Kubicek C.P."/>
            <person name="Druzhinina I.S."/>
        </authorList>
    </citation>
    <scope>NUCLEOTIDE SEQUENCE [LARGE SCALE GENOMIC DNA]</scope>
    <source>
        <strain evidence="1 2">ATCC 18648</strain>
    </source>
</reference>
<dbReference type="Proteomes" id="UP000240760">
    <property type="component" value="Unassembled WGS sequence"/>
</dbReference>
<evidence type="ECO:0000313" key="2">
    <source>
        <dbReference type="Proteomes" id="UP000240760"/>
    </source>
</evidence>
<keyword evidence="2" id="KW-1185">Reference proteome</keyword>
<proteinExistence type="predicted"/>